<dbReference type="Pfam" id="PF10501">
    <property type="entry name" value="Ribosomal_L50"/>
    <property type="match status" value="1"/>
</dbReference>
<evidence type="ECO:0000256" key="5">
    <source>
        <dbReference type="ARBA" id="ARBA00023274"/>
    </source>
</evidence>
<evidence type="ECO:0000256" key="3">
    <source>
        <dbReference type="ARBA" id="ARBA00022980"/>
    </source>
</evidence>
<dbReference type="AlphaFoldDB" id="A0AAW0ZKK3"/>
<name>A0AAW0ZKK3_9HYME</name>
<evidence type="ECO:0000256" key="1">
    <source>
        <dbReference type="ARBA" id="ARBA00004173"/>
    </source>
</evidence>
<proteinExistence type="inferred from homology"/>
<comment type="caution">
    <text evidence="8">The sequence shown here is derived from an EMBL/GenBank/DDBJ whole genome shotgun (WGS) entry which is preliminary data.</text>
</comment>
<keyword evidence="4" id="KW-0496">Mitochondrion</keyword>
<dbReference type="PANTHER" id="PTHR31542:SF1">
    <property type="entry name" value="LARGE RIBOSOMAL SUBUNIT PROTEIN ML50"/>
    <property type="match status" value="1"/>
</dbReference>
<dbReference type="GO" id="GO:0005762">
    <property type="term" value="C:mitochondrial large ribosomal subunit"/>
    <property type="evidence" value="ECO:0007669"/>
    <property type="project" value="TreeGrafter"/>
</dbReference>
<evidence type="ECO:0000313" key="9">
    <source>
        <dbReference type="Proteomes" id="UP001432146"/>
    </source>
</evidence>
<dbReference type="Proteomes" id="UP001432146">
    <property type="component" value="Unassembled WGS sequence"/>
</dbReference>
<dbReference type="InterPro" id="IPR018305">
    <property type="entry name" value="Ribosomal_m50"/>
</dbReference>
<evidence type="ECO:0000256" key="4">
    <source>
        <dbReference type="ARBA" id="ARBA00023128"/>
    </source>
</evidence>
<comment type="subcellular location">
    <subcellularLocation>
        <location evidence="1">Mitochondrion</location>
    </subcellularLocation>
</comment>
<evidence type="ECO:0000256" key="2">
    <source>
        <dbReference type="ARBA" id="ARBA00008860"/>
    </source>
</evidence>
<keyword evidence="3" id="KW-0689">Ribosomal protein</keyword>
<organism evidence="8 9">
    <name type="scientific">Tetragonisca angustula</name>
    <dbReference type="NCBI Taxonomy" id="166442"/>
    <lineage>
        <taxon>Eukaryota</taxon>
        <taxon>Metazoa</taxon>
        <taxon>Ecdysozoa</taxon>
        <taxon>Arthropoda</taxon>
        <taxon>Hexapoda</taxon>
        <taxon>Insecta</taxon>
        <taxon>Pterygota</taxon>
        <taxon>Neoptera</taxon>
        <taxon>Endopterygota</taxon>
        <taxon>Hymenoptera</taxon>
        <taxon>Apocrita</taxon>
        <taxon>Aculeata</taxon>
        <taxon>Apoidea</taxon>
        <taxon>Anthophila</taxon>
        <taxon>Apidae</taxon>
        <taxon>Tetragonisca</taxon>
    </lineage>
</organism>
<protein>
    <recommendedName>
        <fullName evidence="6">Large ribosomal subunit protein mL50</fullName>
    </recommendedName>
    <alternativeName>
        <fullName evidence="7">39S ribosomal protein L50, mitochondrial</fullName>
    </alternativeName>
</protein>
<sequence length="210" mass="24650">MAALIRHGSLVNPLKCSPTILAVNTTSLRYDVTRFKSKKRPYVPTRTYDDEKKSLACKGFLRYQKEYKPPEDLYNRIDKICEQQQIPTAHQTKLDDPLQRYNLFLACEQEFQHPITNSVLYSIRTISDLKRYYRKHVSNVTPLDAMRTIELPKNLHINYDYVRFHPDTDTLFNGKTAFPKSSTLVTGLKYKKKYQGHVQDNPFLEDMLKL</sequence>
<dbReference type="EMBL" id="JAWNGG020000193">
    <property type="protein sequence ID" value="KAK9297266.1"/>
    <property type="molecule type" value="Genomic_DNA"/>
</dbReference>
<keyword evidence="5" id="KW-0687">Ribonucleoprotein</keyword>
<reference evidence="8 9" key="1">
    <citation type="submission" date="2024-05" db="EMBL/GenBank/DDBJ databases">
        <title>The nuclear and mitochondrial genome assemblies of Tetragonisca angustula (Apidae: Meliponini), a tiny yet remarkable pollinator in the Neotropics.</title>
        <authorList>
            <person name="Ferrari R."/>
            <person name="Ricardo P.C."/>
            <person name="Dias F.C."/>
            <person name="Araujo N.S."/>
            <person name="Soares D.O."/>
            <person name="Zhou Q.-S."/>
            <person name="Zhu C.-D."/>
            <person name="Coutinho L."/>
            <person name="Airas M.C."/>
            <person name="Batista T.M."/>
        </authorList>
    </citation>
    <scope>NUCLEOTIDE SEQUENCE [LARGE SCALE GENOMIC DNA]</scope>
    <source>
        <strain evidence="8">ASF017062</strain>
        <tissue evidence="8">Abdomen</tissue>
    </source>
</reference>
<accession>A0AAW0ZKK3</accession>
<evidence type="ECO:0000256" key="7">
    <source>
        <dbReference type="ARBA" id="ARBA00035398"/>
    </source>
</evidence>
<gene>
    <name evidence="8" type="ORF">QLX08_008991</name>
</gene>
<evidence type="ECO:0000313" key="8">
    <source>
        <dbReference type="EMBL" id="KAK9297266.1"/>
    </source>
</evidence>
<evidence type="ECO:0000256" key="6">
    <source>
        <dbReference type="ARBA" id="ARBA00035183"/>
    </source>
</evidence>
<dbReference type="PANTHER" id="PTHR31542">
    <property type="entry name" value="39A RIBOSOMAL PROTEIN L50, MITOCHONDRIAL"/>
    <property type="match status" value="1"/>
</dbReference>
<keyword evidence="9" id="KW-1185">Reference proteome</keyword>
<comment type="similarity">
    <text evidence="2">Belongs to the mitochondrion-specific ribosomal protein mL50 family.</text>
</comment>